<accession>A0A9P4HZ12</accession>
<dbReference type="OrthoDB" id="2565191at2759"/>
<dbReference type="Pfam" id="PF05234">
    <property type="entry name" value="UAF_Rrn10"/>
    <property type="match status" value="1"/>
</dbReference>
<dbReference type="PANTHER" id="PTHR28054">
    <property type="entry name" value="RNA POLYMERASE I-SPECIFIC TRANSCRIPTION INITIATION FACTOR RRN10"/>
    <property type="match status" value="1"/>
</dbReference>
<feature type="non-terminal residue" evidence="1">
    <location>
        <position position="141"/>
    </location>
</feature>
<organism evidence="1 2">
    <name type="scientific">Saccharata proteae CBS 121410</name>
    <dbReference type="NCBI Taxonomy" id="1314787"/>
    <lineage>
        <taxon>Eukaryota</taxon>
        <taxon>Fungi</taxon>
        <taxon>Dikarya</taxon>
        <taxon>Ascomycota</taxon>
        <taxon>Pezizomycotina</taxon>
        <taxon>Dothideomycetes</taxon>
        <taxon>Dothideomycetes incertae sedis</taxon>
        <taxon>Botryosphaeriales</taxon>
        <taxon>Saccharataceae</taxon>
        <taxon>Saccharata</taxon>
    </lineage>
</organism>
<feature type="non-terminal residue" evidence="1">
    <location>
        <position position="1"/>
    </location>
</feature>
<comment type="caution">
    <text evidence="1">The sequence shown here is derived from an EMBL/GenBank/DDBJ whole genome shotgun (WGS) entry which is preliminary data.</text>
</comment>
<keyword evidence="2" id="KW-1185">Reference proteome</keyword>
<reference evidence="1" key="1">
    <citation type="journal article" date="2020" name="Stud. Mycol.">
        <title>101 Dothideomycetes genomes: a test case for predicting lifestyles and emergence of pathogens.</title>
        <authorList>
            <person name="Haridas S."/>
            <person name="Albert R."/>
            <person name="Binder M."/>
            <person name="Bloem J."/>
            <person name="Labutti K."/>
            <person name="Salamov A."/>
            <person name="Andreopoulos B."/>
            <person name="Baker S."/>
            <person name="Barry K."/>
            <person name="Bills G."/>
            <person name="Bluhm B."/>
            <person name="Cannon C."/>
            <person name="Castanera R."/>
            <person name="Culley D."/>
            <person name="Daum C."/>
            <person name="Ezra D."/>
            <person name="Gonzalez J."/>
            <person name="Henrissat B."/>
            <person name="Kuo A."/>
            <person name="Liang C."/>
            <person name="Lipzen A."/>
            <person name="Lutzoni F."/>
            <person name="Magnuson J."/>
            <person name="Mondo S."/>
            <person name="Nolan M."/>
            <person name="Ohm R."/>
            <person name="Pangilinan J."/>
            <person name="Park H.-J."/>
            <person name="Ramirez L."/>
            <person name="Alfaro M."/>
            <person name="Sun H."/>
            <person name="Tritt A."/>
            <person name="Yoshinaga Y."/>
            <person name="Zwiers L.-H."/>
            <person name="Turgeon B."/>
            <person name="Goodwin S."/>
            <person name="Spatafora J."/>
            <person name="Crous P."/>
            <person name="Grigoriev I."/>
        </authorList>
    </citation>
    <scope>NUCLEOTIDE SEQUENCE</scope>
    <source>
        <strain evidence="1">CBS 121410</strain>
    </source>
</reference>
<dbReference type="InterPro" id="IPR022793">
    <property type="entry name" value="Rrn10"/>
</dbReference>
<proteinExistence type="predicted"/>
<dbReference type="EMBL" id="ML978712">
    <property type="protein sequence ID" value="KAF2090513.1"/>
    <property type="molecule type" value="Genomic_DNA"/>
</dbReference>
<dbReference type="AlphaFoldDB" id="A0A9P4HZ12"/>
<evidence type="ECO:0000313" key="2">
    <source>
        <dbReference type="Proteomes" id="UP000799776"/>
    </source>
</evidence>
<gene>
    <name evidence="1" type="ORF">K490DRAFT_4979</name>
</gene>
<dbReference type="PANTHER" id="PTHR28054:SF1">
    <property type="entry name" value="RNA POLYMERASE I-SPECIFIC TRANSCRIPTION INITIATION FACTOR RRN10"/>
    <property type="match status" value="1"/>
</dbReference>
<evidence type="ECO:0000313" key="1">
    <source>
        <dbReference type="EMBL" id="KAF2090513.1"/>
    </source>
</evidence>
<dbReference type="GO" id="GO:0006360">
    <property type="term" value="P:transcription by RNA polymerase I"/>
    <property type="evidence" value="ECO:0007669"/>
    <property type="project" value="InterPro"/>
</dbReference>
<dbReference type="Proteomes" id="UP000799776">
    <property type="component" value="Unassembled WGS sequence"/>
</dbReference>
<name>A0A9P4HZ12_9PEZI</name>
<sequence>RRRNVSVYDAVAGRVTTNGFIPDAPIVSKERDTISSTHVPLPPDQVLFKKARAPTRYEEHDIYNAYRFLGEGDELPDGDLLRALHAYCSDFYAARFGAKGARRDWRSLDETALLAMGVLIEEQAKEMLGKTGDLVFVEPED</sequence>
<protein>
    <submittedName>
        <fullName evidence="1">Uncharacterized protein</fullName>
    </submittedName>
</protein>